<dbReference type="RefSeq" id="WP_238053746.1">
    <property type="nucleotide sequence ID" value="NZ_JAKNGE010000025.1"/>
</dbReference>
<evidence type="ECO:0000313" key="2">
    <source>
        <dbReference type="Proteomes" id="UP001299608"/>
    </source>
</evidence>
<comment type="caution">
    <text evidence="1">The sequence shown here is derived from an EMBL/GenBank/DDBJ whole genome shotgun (WGS) entry which is preliminary data.</text>
</comment>
<gene>
    <name evidence="1" type="ORF">L0N08_18815</name>
</gene>
<protein>
    <submittedName>
        <fullName evidence="1">Uncharacterized protein</fullName>
    </submittedName>
</protein>
<dbReference type="EMBL" id="JAKNGE010000025">
    <property type="protein sequence ID" value="MCG4747483.1"/>
    <property type="molecule type" value="Genomic_DNA"/>
</dbReference>
<name>A0AAW5BVZ3_9FIRM</name>
<sequence length="91" mass="10396">MMGGKAGWMLTADDFLEETIAARVSQILEGDDRQAQELYGKQEAFIQGMEPDRKVQFEELIEDMIMWGARQCHLVYKAAFLDGLRLGHKAF</sequence>
<dbReference type="Proteomes" id="UP001299608">
    <property type="component" value="Unassembled WGS sequence"/>
</dbReference>
<reference evidence="1" key="1">
    <citation type="submission" date="2022-01" db="EMBL/GenBank/DDBJ databases">
        <title>Collection of gut derived symbiotic bacterial strains cultured from healthy donors.</title>
        <authorList>
            <person name="Lin H."/>
            <person name="Kohout C."/>
            <person name="Waligurski E."/>
            <person name="Pamer E.G."/>
        </authorList>
    </citation>
    <scope>NUCLEOTIDE SEQUENCE</scope>
    <source>
        <strain evidence="1">DFI.6.55</strain>
    </source>
</reference>
<accession>A0AAW5BVZ3</accession>
<dbReference type="AlphaFoldDB" id="A0AAW5BVZ3"/>
<organism evidence="1 2">
    <name type="scientific">Enterocloster aldenensis</name>
    <dbReference type="NCBI Taxonomy" id="358742"/>
    <lineage>
        <taxon>Bacteria</taxon>
        <taxon>Bacillati</taxon>
        <taxon>Bacillota</taxon>
        <taxon>Clostridia</taxon>
        <taxon>Lachnospirales</taxon>
        <taxon>Lachnospiraceae</taxon>
        <taxon>Enterocloster</taxon>
    </lineage>
</organism>
<evidence type="ECO:0000313" key="1">
    <source>
        <dbReference type="EMBL" id="MCG4747483.1"/>
    </source>
</evidence>
<proteinExistence type="predicted"/>